<gene>
    <name evidence="1" type="ORF">DPMN_095111</name>
</gene>
<evidence type="ECO:0000313" key="1">
    <source>
        <dbReference type="EMBL" id="KAH3852599.1"/>
    </source>
</evidence>
<reference evidence="1" key="2">
    <citation type="submission" date="2020-11" db="EMBL/GenBank/DDBJ databases">
        <authorList>
            <person name="McCartney M.A."/>
            <person name="Auch B."/>
            <person name="Kono T."/>
            <person name="Mallez S."/>
            <person name="Becker A."/>
            <person name="Gohl D.M."/>
            <person name="Silverstein K.A.T."/>
            <person name="Koren S."/>
            <person name="Bechman K.B."/>
            <person name="Herman A."/>
            <person name="Abrahante J.E."/>
            <person name="Garbe J."/>
        </authorList>
    </citation>
    <scope>NUCLEOTIDE SEQUENCE</scope>
    <source>
        <strain evidence="1">Duluth1</strain>
        <tissue evidence="1">Whole animal</tissue>
    </source>
</reference>
<proteinExistence type="predicted"/>
<evidence type="ECO:0000313" key="2">
    <source>
        <dbReference type="Proteomes" id="UP000828390"/>
    </source>
</evidence>
<accession>A0A9D4R2J6</accession>
<keyword evidence="2" id="KW-1185">Reference proteome</keyword>
<dbReference type="EMBL" id="JAIWYP010000003">
    <property type="protein sequence ID" value="KAH3852599.1"/>
    <property type="molecule type" value="Genomic_DNA"/>
</dbReference>
<comment type="caution">
    <text evidence="1">The sequence shown here is derived from an EMBL/GenBank/DDBJ whole genome shotgun (WGS) entry which is preliminary data.</text>
</comment>
<dbReference type="Proteomes" id="UP000828390">
    <property type="component" value="Unassembled WGS sequence"/>
</dbReference>
<organism evidence="1 2">
    <name type="scientific">Dreissena polymorpha</name>
    <name type="common">Zebra mussel</name>
    <name type="synonym">Mytilus polymorpha</name>
    <dbReference type="NCBI Taxonomy" id="45954"/>
    <lineage>
        <taxon>Eukaryota</taxon>
        <taxon>Metazoa</taxon>
        <taxon>Spiralia</taxon>
        <taxon>Lophotrochozoa</taxon>
        <taxon>Mollusca</taxon>
        <taxon>Bivalvia</taxon>
        <taxon>Autobranchia</taxon>
        <taxon>Heteroconchia</taxon>
        <taxon>Euheterodonta</taxon>
        <taxon>Imparidentia</taxon>
        <taxon>Neoheterodontei</taxon>
        <taxon>Myida</taxon>
        <taxon>Dreissenoidea</taxon>
        <taxon>Dreissenidae</taxon>
        <taxon>Dreissena</taxon>
    </lineage>
</organism>
<protein>
    <submittedName>
        <fullName evidence="1">Uncharacterized protein</fullName>
    </submittedName>
</protein>
<sequence>MAKAFNDANCNPSGESIVKKIVLRVADTFFEEQKHRASPKNGECVGQRDFSKKKLKQALKLLNNLVTNDGAVSHSSGEASQRFDGLLAIGSLFPVSRDIINNIGGKKVVQNVIEAHESDISGKANFLLSFCQYYYKYLNH</sequence>
<reference evidence="1" key="1">
    <citation type="journal article" date="2019" name="bioRxiv">
        <title>The Genome of the Zebra Mussel, Dreissena polymorpha: A Resource for Invasive Species Research.</title>
        <authorList>
            <person name="McCartney M.A."/>
            <person name="Auch B."/>
            <person name="Kono T."/>
            <person name="Mallez S."/>
            <person name="Zhang Y."/>
            <person name="Obille A."/>
            <person name="Becker A."/>
            <person name="Abrahante J.E."/>
            <person name="Garbe J."/>
            <person name="Badalamenti J.P."/>
            <person name="Herman A."/>
            <person name="Mangelson H."/>
            <person name="Liachko I."/>
            <person name="Sullivan S."/>
            <person name="Sone E.D."/>
            <person name="Koren S."/>
            <person name="Silverstein K.A.T."/>
            <person name="Beckman K.B."/>
            <person name="Gohl D.M."/>
        </authorList>
    </citation>
    <scope>NUCLEOTIDE SEQUENCE</scope>
    <source>
        <strain evidence="1">Duluth1</strain>
        <tissue evidence="1">Whole animal</tissue>
    </source>
</reference>
<dbReference type="AlphaFoldDB" id="A0A9D4R2J6"/>
<name>A0A9D4R2J6_DREPO</name>